<evidence type="ECO:0000313" key="9">
    <source>
        <dbReference type="Proteomes" id="UP000007879"/>
    </source>
</evidence>
<feature type="region of interest" description="Disordered" evidence="6">
    <location>
        <begin position="79"/>
        <end position="138"/>
    </location>
</feature>
<feature type="compositionally biased region" description="Polar residues" evidence="6">
    <location>
        <begin position="186"/>
        <end position="197"/>
    </location>
</feature>
<gene>
    <name evidence="8" type="primary">105312569</name>
</gene>
<accession>A0AAN0J3U0</accession>
<dbReference type="PROSITE" id="PS50089">
    <property type="entry name" value="ZF_RING_2"/>
    <property type="match status" value="1"/>
</dbReference>
<keyword evidence="9" id="KW-1185">Reference proteome</keyword>
<feature type="compositionally biased region" description="Basic and acidic residues" evidence="6">
    <location>
        <begin position="92"/>
        <end position="101"/>
    </location>
</feature>
<dbReference type="SMART" id="SM00238">
    <property type="entry name" value="BIR"/>
    <property type="match status" value="3"/>
</dbReference>
<feature type="compositionally biased region" description="Basic and acidic residues" evidence="6">
    <location>
        <begin position="169"/>
        <end position="180"/>
    </location>
</feature>
<dbReference type="InterPro" id="IPR001841">
    <property type="entry name" value="Znf_RING"/>
</dbReference>
<evidence type="ECO:0000259" key="7">
    <source>
        <dbReference type="PROSITE" id="PS50089"/>
    </source>
</evidence>
<keyword evidence="3 5" id="KW-0863">Zinc-finger</keyword>
<name>A0AAN0J3U0_AMPQE</name>
<dbReference type="Pfam" id="PF13920">
    <property type="entry name" value="zf-C3HC4_3"/>
    <property type="match status" value="1"/>
</dbReference>
<protein>
    <recommendedName>
        <fullName evidence="7">RING-type domain-containing protein</fullName>
    </recommendedName>
</protein>
<feature type="region of interest" description="Disordered" evidence="6">
    <location>
        <begin position="158"/>
        <end position="197"/>
    </location>
</feature>
<dbReference type="GO" id="GO:0005634">
    <property type="term" value="C:nucleus"/>
    <property type="evidence" value="ECO:0007669"/>
    <property type="project" value="TreeGrafter"/>
</dbReference>
<evidence type="ECO:0000256" key="6">
    <source>
        <dbReference type="SAM" id="MobiDB-lite"/>
    </source>
</evidence>
<dbReference type="SUPFAM" id="SSF57924">
    <property type="entry name" value="Inhibitor of apoptosis (IAP) repeat"/>
    <property type="match status" value="3"/>
</dbReference>
<dbReference type="SMART" id="SM00184">
    <property type="entry name" value="RING"/>
    <property type="match status" value="1"/>
</dbReference>
<evidence type="ECO:0000256" key="3">
    <source>
        <dbReference type="ARBA" id="ARBA00022771"/>
    </source>
</evidence>
<evidence type="ECO:0000313" key="8">
    <source>
        <dbReference type="EnsemblMetazoa" id="XP_019851373.1"/>
    </source>
</evidence>
<dbReference type="InterPro" id="IPR013083">
    <property type="entry name" value="Znf_RING/FYVE/PHD"/>
</dbReference>
<dbReference type="GO" id="GO:0008270">
    <property type="term" value="F:zinc ion binding"/>
    <property type="evidence" value="ECO:0007669"/>
    <property type="project" value="UniProtKB-KW"/>
</dbReference>
<comment type="similarity">
    <text evidence="1">Belongs to the IAP family.</text>
</comment>
<feature type="domain" description="RING-type" evidence="7">
    <location>
        <begin position="550"/>
        <end position="585"/>
    </location>
</feature>
<reference evidence="8" key="2">
    <citation type="submission" date="2024-06" db="UniProtKB">
        <authorList>
            <consortium name="EnsemblMetazoa"/>
        </authorList>
    </citation>
    <scope>IDENTIFICATION</scope>
</reference>
<dbReference type="EnsemblMetazoa" id="XM_019995814.1">
    <property type="protein sequence ID" value="XP_019851373.1"/>
    <property type="gene ID" value="LOC105312569"/>
</dbReference>
<evidence type="ECO:0000256" key="2">
    <source>
        <dbReference type="ARBA" id="ARBA00022723"/>
    </source>
</evidence>
<evidence type="ECO:0000256" key="1">
    <source>
        <dbReference type="ARBA" id="ARBA00006672"/>
    </source>
</evidence>
<dbReference type="PANTHER" id="PTHR10044:SF139">
    <property type="entry name" value="DEATH-ASSOCIATED INHIBITOR OF APOPTOSIS 2"/>
    <property type="match status" value="1"/>
</dbReference>
<dbReference type="FunFam" id="1.10.1170.10:FF:000002">
    <property type="entry name" value="Baculoviral IAP repeat containing 7"/>
    <property type="match status" value="1"/>
</dbReference>
<dbReference type="GO" id="GO:0051726">
    <property type="term" value="P:regulation of cell cycle"/>
    <property type="evidence" value="ECO:0007669"/>
    <property type="project" value="TreeGrafter"/>
</dbReference>
<organism evidence="8 9">
    <name type="scientific">Amphimedon queenslandica</name>
    <name type="common">Sponge</name>
    <dbReference type="NCBI Taxonomy" id="400682"/>
    <lineage>
        <taxon>Eukaryota</taxon>
        <taxon>Metazoa</taxon>
        <taxon>Porifera</taxon>
        <taxon>Demospongiae</taxon>
        <taxon>Heteroscleromorpha</taxon>
        <taxon>Haplosclerida</taxon>
        <taxon>Niphatidae</taxon>
        <taxon>Amphimedon</taxon>
    </lineage>
</organism>
<dbReference type="InterPro" id="IPR001370">
    <property type="entry name" value="BIR_rpt"/>
</dbReference>
<dbReference type="Pfam" id="PF00653">
    <property type="entry name" value="BIR"/>
    <property type="match status" value="3"/>
</dbReference>
<keyword evidence="2" id="KW-0479">Metal-binding</keyword>
<dbReference type="Proteomes" id="UP000007879">
    <property type="component" value="Unassembled WGS sequence"/>
</dbReference>
<dbReference type="AlphaFoldDB" id="A0AAN0J3U0"/>
<dbReference type="Gene3D" id="3.30.40.10">
    <property type="entry name" value="Zinc/RING finger domain, C3HC4 (zinc finger)"/>
    <property type="match status" value="1"/>
</dbReference>
<feature type="compositionally biased region" description="Polar residues" evidence="6">
    <location>
        <begin position="122"/>
        <end position="133"/>
    </location>
</feature>
<dbReference type="PANTHER" id="PTHR10044">
    <property type="entry name" value="INHIBITOR OF APOPTOSIS"/>
    <property type="match status" value="1"/>
</dbReference>
<evidence type="ECO:0000256" key="4">
    <source>
        <dbReference type="ARBA" id="ARBA00022833"/>
    </source>
</evidence>
<reference evidence="9" key="1">
    <citation type="journal article" date="2010" name="Nature">
        <title>The Amphimedon queenslandica genome and the evolution of animal complexity.</title>
        <authorList>
            <person name="Srivastava M."/>
            <person name="Simakov O."/>
            <person name="Chapman J."/>
            <person name="Fahey B."/>
            <person name="Gauthier M.E."/>
            <person name="Mitros T."/>
            <person name="Richards G.S."/>
            <person name="Conaco C."/>
            <person name="Dacre M."/>
            <person name="Hellsten U."/>
            <person name="Larroux C."/>
            <person name="Putnam N.H."/>
            <person name="Stanke M."/>
            <person name="Adamska M."/>
            <person name="Darling A."/>
            <person name="Degnan S.M."/>
            <person name="Oakley T.H."/>
            <person name="Plachetzki D.C."/>
            <person name="Zhai Y."/>
            <person name="Adamski M."/>
            <person name="Calcino A."/>
            <person name="Cummins S.F."/>
            <person name="Goodstein D.M."/>
            <person name="Harris C."/>
            <person name="Jackson D.J."/>
            <person name="Leys S.P."/>
            <person name="Shu S."/>
            <person name="Woodcroft B.J."/>
            <person name="Vervoort M."/>
            <person name="Kosik K.S."/>
            <person name="Manning G."/>
            <person name="Degnan B.M."/>
            <person name="Rokhsar D.S."/>
        </authorList>
    </citation>
    <scope>NUCLEOTIDE SEQUENCE [LARGE SCALE GENOMIC DNA]</scope>
</reference>
<dbReference type="CDD" id="cd00022">
    <property type="entry name" value="BIR"/>
    <property type="match status" value="2"/>
</dbReference>
<evidence type="ECO:0000256" key="5">
    <source>
        <dbReference type="PROSITE-ProRule" id="PRU00175"/>
    </source>
</evidence>
<dbReference type="PROSITE" id="PS50143">
    <property type="entry name" value="BIR_REPEAT_2"/>
    <property type="match status" value="3"/>
</dbReference>
<keyword evidence="4" id="KW-0862">Zinc</keyword>
<sequence length="596" mass="68710">MHLLSHRYQQKQFYLVTRSTFQLGFLEVTGFDFSKFQLIFRRYNNMSNGTTTTTRDYSHAENFSRDHYRNFLVSRDVSADGDSLKDSQQFQKDGRDRENRKKSSSNYSNPSRRAELVGGMPLNQSFYPSSSQRALPRRKDEMVVASCYYDQVAKPRYHKSISQNSGQERLSRSKERESRKERKRSVSPQIKSSRSAISSKLANEVKMPIVRVQKGVKKHKKERLDLSCYDMRVKTFNMEPSWTNDPALITSLASYGFYFTGHEDITECFSCHGKIEGWKSKDDVLFRHFEMNPNCKHIRENYYDQIQGICSENEVFSMYKDSKVRESSFQYWPIPRDISGSDLSKAGWFYTGKDDITRCFACGCQNEDWKKGDDPLEIHKKLSNKCSFVSSLPDYSKEDTRLQSFRYYPSKSIVSVSDLVQSGFYLLSTNPVPRVKCWSCNIEADVECMEGKGPAAVHIMMNPDCKIAQLQDPEDVSSFPKPIMTRTQLQNIYRPQGLEDSEASNATKSMPLAQIQKRPSTNYSLPHYTQSPISSLNQELADSTLEDNVCVVCLDNRKQYAIVPCGHLCVCYDCSEQLLLCPICRVRKEDALRIFS</sequence>
<dbReference type="GO" id="GO:0005737">
    <property type="term" value="C:cytoplasm"/>
    <property type="evidence" value="ECO:0007669"/>
    <property type="project" value="TreeGrafter"/>
</dbReference>
<dbReference type="Gene3D" id="1.10.1170.10">
    <property type="entry name" value="Inhibitor Of Apoptosis Protein (2mihbC-IAP-1), Chain A"/>
    <property type="match status" value="3"/>
</dbReference>
<dbReference type="InterPro" id="IPR050784">
    <property type="entry name" value="IAP"/>
</dbReference>
<proteinExistence type="inferred from homology"/>